<sequence>MREKKKFKIGLCDFFISLFFRQAKSTPEKKNALATMTFDSILVYSTTALGDYMFNSPALRAIRLRYPQAYITLVAHPKYQNLLTQRDFYDDVLFWTNKVSDMSALVKQAKRHKPQLAILLHSHLPYDITSAAMAGCQYIVRDNYAKPVGKMARWLTYGLDDYDEHVIARKMKLVAAFGCVTDNVDMALPCRYEVQPKPEGTLRVGFQLGASTLIRCWPPEYYAALAQRLLAANERIEIVLIGSPQETPLAEALMKYLDATFADKIVSFVGKTTLPQLLGVIASMDLLVTGDTGPFHLAISLHVPTLSLFVTEDPRRSGPYQDRELHQNIYLPLGDPRVTDQEAPLRAIAVDDVYLCVMAMLAAQG</sequence>
<organism evidence="3 4">
    <name type="scientific">Serratia ureilytica</name>
    <dbReference type="NCBI Taxonomy" id="300181"/>
    <lineage>
        <taxon>Bacteria</taxon>
        <taxon>Pseudomonadati</taxon>
        <taxon>Pseudomonadota</taxon>
        <taxon>Gammaproteobacteria</taxon>
        <taxon>Enterobacterales</taxon>
        <taxon>Yersiniaceae</taxon>
        <taxon>Serratia</taxon>
    </lineage>
</organism>
<dbReference type="PANTHER" id="PTHR30160:SF7">
    <property type="entry name" value="ADP-HEPTOSE--LPS HEPTOSYLTRANSFERASE 2"/>
    <property type="match status" value="1"/>
</dbReference>
<gene>
    <name evidence="3" type="ORF">FOT63_21160</name>
</gene>
<proteinExistence type="predicted"/>
<protein>
    <submittedName>
        <fullName evidence="3">Glycosyltransferase family 9 protein</fullName>
    </submittedName>
</protein>
<keyword evidence="1" id="KW-0328">Glycosyltransferase</keyword>
<dbReference type="Proteomes" id="UP000321307">
    <property type="component" value="Unassembled WGS sequence"/>
</dbReference>
<accession>A0A9X9G115</accession>
<keyword evidence="2" id="KW-0808">Transferase</keyword>
<dbReference type="GO" id="GO:0005829">
    <property type="term" value="C:cytosol"/>
    <property type="evidence" value="ECO:0007669"/>
    <property type="project" value="TreeGrafter"/>
</dbReference>
<dbReference type="Pfam" id="PF01075">
    <property type="entry name" value="Glyco_transf_9"/>
    <property type="match status" value="1"/>
</dbReference>
<dbReference type="InterPro" id="IPR002201">
    <property type="entry name" value="Glyco_trans_9"/>
</dbReference>
<dbReference type="EMBL" id="VOUP01000015">
    <property type="protein sequence ID" value="TXE26106.1"/>
    <property type="molecule type" value="Genomic_DNA"/>
</dbReference>
<dbReference type="Gene3D" id="3.40.50.2000">
    <property type="entry name" value="Glycogen Phosphorylase B"/>
    <property type="match status" value="2"/>
</dbReference>
<dbReference type="InterPro" id="IPR051199">
    <property type="entry name" value="LPS_LOS_Heptosyltrfase"/>
</dbReference>
<dbReference type="PANTHER" id="PTHR30160">
    <property type="entry name" value="TETRAACYLDISACCHARIDE 4'-KINASE-RELATED"/>
    <property type="match status" value="1"/>
</dbReference>
<comment type="caution">
    <text evidence="3">The sequence shown here is derived from an EMBL/GenBank/DDBJ whole genome shotgun (WGS) entry which is preliminary data.</text>
</comment>
<reference evidence="3 4" key="1">
    <citation type="submission" date="2019-07" db="EMBL/GenBank/DDBJ databases">
        <title>Serratia strains were isolated from fresh produce.</title>
        <authorList>
            <person name="Cho G.-S."/>
            <person name="Stein M."/>
            <person name="Lee W."/>
            <person name="Suh S.H."/>
            <person name="Franz C.M.A.P."/>
        </authorList>
    </citation>
    <scope>NUCLEOTIDE SEQUENCE [LARGE SCALE GENOMIC DNA]</scope>
    <source>
        <strain evidence="3 4">S17</strain>
    </source>
</reference>
<evidence type="ECO:0000256" key="2">
    <source>
        <dbReference type="ARBA" id="ARBA00022679"/>
    </source>
</evidence>
<dbReference type="CDD" id="cd03789">
    <property type="entry name" value="GT9_LPS_heptosyltransferase"/>
    <property type="match status" value="1"/>
</dbReference>
<dbReference type="GO" id="GO:0009244">
    <property type="term" value="P:lipopolysaccharide core region biosynthetic process"/>
    <property type="evidence" value="ECO:0007669"/>
    <property type="project" value="TreeGrafter"/>
</dbReference>
<name>A0A9X9G115_9GAMM</name>
<dbReference type="AlphaFoldDB" id="A0A9X9G115"/>
<evidence type="ECO:0000256" key="1">
    <source>
        <dbReference type="ARBA" id="ARBA00022676"/>
    </source>
</evidence>
<dbReference type="GO" id="GO:0008713">
    <property type="term" value="F:ADP-heptose-lipopolysaccharide heptosyltransferase activity"/>
    <property type="evidence" value="ECO:0007669"/>
    <property type="project" value="TreeGrafter"/>
</dbReference>
<dbReference type="SUPFAM" id="SSF53756">
    <property type="entry name" value="UDP-Glycosyltransferase/glycogen phosphorylase"/>
    <property type="match status" value="1"/>
</dbReference>
<evidence type="ECO:0000313" key="4">
    <source>
        <dbReference type="Proteomes" id="UP000321307"/>
    </source>
</evidence>
<evidence type="ECO:0000313" key="3">
    <source>
        <dbReference type="EMBL" id="TXE26106.1"/>
    </source>
</evidence>